<dbReference type="PANTHER" id="PTHR46468">
    <property type="entry name" value="SENTRIN-SPECIFIC PROTEASE 8"/>
    <property type="match status" value="1"/>
</dbReference>
<keyword evidence="2" id="KW-0645">Protease</keyword>
<dbReference type="GO" id="GO:0006508">
    <property type="term" value="P:proteolysis"/>
    <property type="evidence" value="ECO:0007669"/>
    <property type="project" value="UniProtKB-KW"/>
</dbReference>
<dbReference type="GO" id="GO:0008234">
    <property type="term" value="F:cysteine-type peptidase activity"/>
    <property type="evidence" value="ECO:0007669"/>
    <property type="project" value="UniProtKB-KW"/>
</dbReference>
<keyword evidence="3" id="KW-0378">Hydrolase</keyword>
<feature type="compositionally biased region" description="Basic residues" evidence="6">
    <location>
        <begin position="351"/>
        <end position="370"/>
    </location>
</feature>
<feature type="compositionally biased region" description="Low complexity" evidence="6">
    <location>
        <begin position="262"/>
        <end position="296"/>
    </location>
</feature>
<feature type="region of interest" description="Disordered" evidence="6">
    <location>
        <begin position="66"/>
        <end position="90"/>
    </location>
</feature>
<dbReference type="PANTHER" id="PTHR46468:SF1">
    <property type="entry name" value="SENTRIN-SPECIFIC PROTEASE 8"/>
    <property type="match status" value="1"/>
</dbReference>
<keyword evidence="9" id="KW-1185">Reference proteome</keyword>
<dbReference type="GO" id="GO:0000338">
    <property type="term" value="P:protein deneddylation"/>
    <property type="evidence" value="ECO:0007669"/>
    <property type="project" value="TreeGrafter"/>
</dbReference>
<sequence>MISGCADIPWPIYRRVTRILGLGFSERFRLRKFGKNLLEIRSSGVFRRCLFFPFLVQSERCEEETPQAEQQKVMQHDSQARTTGPEGTVSSLPSMTDVWLYEHTKLQLVVDDITCPRICRWSSTLSYNVKACSMHFRNLRIEDQVRAKFAGITPAEIELLGEEEDSNFELVKEKKPKTKGKKKVVRLELDVEEKLDEERLSRKEKSNRENVLLRRIRRGKEEMVRVSEDLKDMEARLQTTIKEIGTEVRSLRVFCESLVKQPSATAAPSRTLSPTPSPKSTPKQSLKPSPKSTPKQSPKPSPKSTPKRSPKPSPKLSAIMASLDTTPLSTLEVTLVDPTPSSSPRSLIKNVKQRANRKRKVPGTPKKRHSDKCGVLPGDHTIFNSGNVLLNRALIDDLLGERWLSDMHINTWALVLSAQRRRSSAQFKSFLYISPDYTYFKRSKCSNSETMINHVTPENVSKANILLMPVHTVGHWSLLVCDMKYRKWDFYDSMPRSVHRASLPTLVSTFYKDARKALPSYMLTWKIGSVDKIPKQQGGTDCGVFVLKYM</sequence>
<feature type="domain" description="Ubiquitin-like protease family profile" evidence="7">
    <location>
        <begin position="388"/>
        <end position="550"/>
    </location>
</feature>
<dbReference type="AlphaFoldDB" id="A0AAP0GDD4"/>
<evidence type="ECO:0000259" key="7">
    <source>
        <dbReference type="PROSITE" id="PS50600"/>
    </source>
</evidence>
<name>A0AAP0GDD4_9ASPA</name>
<comment type="caution">
    <text evidence="8">The sequence shown here is derived from an EMBL/GenBank/DDBJ whole genome shotgun (WGS) entry which is preliminary data.</text>
</comment>
<dbReference type="Pfam" id="PF02902">
    <property type="entry name" value="Peptidase_C48"/>
    <property type="match status" value="1"/>
</dbReference>
<dbReference type="PROSITE" id="PS50600">
    <property type="entry name" value="ULP_PROTEASE"/>
    <property type="match status" value="1"/>
</dbReference>
<evidence type="ECO:0000256" key="6">
    <source>
        <dbReference type="SAM" id="MobiDB-lite"/>
    </source>
</evidence>
<feature type="coiled-coil region" evidence="5">
    <location>
        <begin position="216"/>
        <end position="243"/>
    </location>
</feature>
<feature type="region of interest" description="Disordered" evidence="6">
    <location>
        <begin position="334"/>
        <end position="373"/>
    </location>
</feature>
<comment type="similarity">
    <text evidence="1">Belongs to the peptidase C48 family.</text>
</comment>
<evidence type="ECO:0000313" key="8">
    <source>
        <dbReference type="EMBL" id="KAK8952378.1"/>
    </source>
</evidence>
<evidence type="ECO:0000256" key="4">
    <source>
        <dbReference type="ARBA" id="ARBA00022807"/>
    </source>
</evidence>
<evidence type="ECO:0000256" key="2">
    <source>
        <dbReference type="ARBA" id="ARBA00022670"/>
    </source>
</evidence>
<gene>
    <name evidence="8" type="ORF">KSP39_PZI003001</name>
</gene>
<dbReference type="InterPro" id="IPR003653">
    <property type="entry name" value="Peptidase_C48_C"/>
</dbReference>
<evidence type="ECO:0000256" key="5">
    <source>
        <dbReference type="SAM" id="Coils"/>
    </source>
</evidence>
<dbReference type="InterPro" id="IPR038765">
    <property type="entry name" value="Papain-like_cys_pep_sf"/>
</dbReference>
<dbReference type="GO" id="GO:0019784">
    <property type="term" value="F:deNEDDylase activity"/>
    <property type="evidence" value="ECO:0007669"/>
    <property type="project" value="InterPro"/>
</dbReference>
<evidence type="ECO:0000256" key="3">
    <source>
        <dbReference type="ARBA" id="ARBA00022801"/>
    </source>
</evidence>
<dbReference type="InterPro" id="IPR044613">
    <property type="entry name" value="Nep1/2-like"/>
</dbReference>
<keyword evidence="4" id="KW-0788">Thiol protease</keyword>
<feature type="region of interest" description="Disordered" evidence="6">
    <location>
        <begin position="261"/>
        <end position="316"/>
    </location>
</feature>
<dbReference type="Gene3D" id="3.40.395.10">
    <property type="entry name" value="Adenoviral Proteinase, Chain A"/>
    <property type="match status" value="1"/>
</dbReference>
<organism evidence="8 9">
    <name type="scientific">Platanthera zijinensis</name>
    <dbReference type="NCBI Taxonomy" id="2320716"/>
    <lineage>
        <taxon>Eukaryota</taxon>
        <taxon>Viridiplantae</taxon>
        <taxon>Streptophyta</taxon>
        <taxon>Embryophyta</taxon>
        <taxon>Tracheophyta</taxon>
        <taxon>Spermatophyta</taxon>
        <taxon>Magnoliopsida</taxon>
        <taxon>Liliopsida</taxon>
        <taxon>Asparagales</taxon>
        <taxon>Orchidaceae</taxon>
        <taxon>Orchidoideae</taxon>
        <taxon>Orchideae</taxon>
        <taxon>Orchidinae</taxon>
        <taxon>Platanthera</taxon>
    </lineage>
</organism>
<evidence type="ECO:0000313" key="9">
    <source>
        <dbReference type="Proteomes" id="UP001418222"/>
    </source>
</evidence>
<protein>
    <recommendedName>
        <fullName evidence="7">Ubiquitin-like protease family profile domain-containing protein</fullName>
    </recommendedName>
</protein>
<accession>A0AAP0GDD4</accession>
<dbReference type="Proteomes" id="UP001418222">
    <property type="component" value="Unassembled WGS sequence"/>
</dbReference>
<reference evidence="8 9" key="1">
    <citation type="journal article" date="2022" name="Nat. Plants">
        <title>Genomes of leafy and leafless Platanthera orchids illuminate the evolution of mycoheterotrophy.</title>
        <authorList>
            <person name="Li M.H."/>
            <person name="Liu K.W."/>
            <person name="Li Z."/>
            <person name="Lu H.C."/>
            <person name="Ye Q.L."/>
            <person name="Zhang D."/>
            <person name="Wang J.Y."/>
            <person name="Li Y.F."/>
            <person name="Zhong Z.M."/>
            <person name="Liu X."/>
            <person name="Yu X."/>
            <person name="Liu D.K."/>
            <person name="Tu X.D."/>
            <person name="Liu B."/>
            <person name="Hao Y."/>
            <person name="Liao X.Y."/>
            <person name="Jiang Y.T."/>
            <person name="Sun W.H."/>
            <person name="Chen J."/>
            <person name="Chen Y.Q."/>
            <person name="Ai Y."/>
            <person name="Zhai J.W."/>
            <person name="Wu S.S."/>
            <person name="Zhou Z."/>
            <person name="Hsiao Y.Y."/>
            <person name="Wu W.L."/>
            <person name="Chen Y.Y."/>
            <person name="Lin Y.F."/>
            <person name="Hsu J.L."/>
            <person name="Li C.Y."/>
            <person name="Wang Z.W."/>
            <person name="Zhao X."/>
            <person name="Zhong W.Y."/>
            <person name="Ma X.K."/>
            <person name="Ma L."/>
            <person name="Huang J."/>
            <person name="Chen G.Z."/>
            <person name="Huang M.Z."/>
            <person name="Huang L."/>
            <person name="Peng D.H."/>
            <person name="Luo Y.B."/>
            <person name="Zou S.Q."/>
            <person name="Chen S.P."/>
            <person name="Lan S."/>
            <person name="Tsai W.C."/>
            <person name="Van de Peer Y."/>
            <person name="Liu Z.J."/>
        </authorList>
    </citation>
    <scope>NUCLEOTIDE SEQUENCE [LARGE SCALE GENOMIC DNA]</scope>
    <source>
        <strain evidence="8">Lor287</strain>
    </source>
</reference>
<dbReference type="SUPFAM" id="SSF54001">
    <property type="entry name" value="Cysteine proteinases"/>
    <property type="match status" value="1"/>
</dbReference>
<keyword evidence="5" id="KW-0175">Coiled coil</keyword>
<proteinExistence type="inferred from homology"/>
<evidence type="ECO:0000256" key="1">
    <source>
        <dbReference type="ARBA" id="ARBA00005234"/>
    </source>
</evidence>
<dbReference type="EMBL" id="JBBWWQ010000003">
    <property type="protein sequence ID" value="KAK8952378.1"/>
    <property type="molecule type" value="Genomic_DNA"/>
</dbReference>